<accession>A0A9C6X826</accession>
<dbReference type="InterPro" id="IPR025476">
    <property type="entry name" value="Helitron_helicase-like"/>
</dbReference>
<dbReference type="Proteomes" id="UP000504606">
    <property type="component" value="Unplaced"/>
</dbReference>
<evidence type="ECO:0000259" key="3">
    <source>
        <dbReference type="Pfam" id="PF20209"/>
    </source>
</evidence>
<dbReference type="KEGG" id="foc:127751385"/>
<feature type="domain" description="Helitron helicase-like" evidence="2">
    <location>
        <begin position="347"/>
        <end position="507"/>
    </location>
</feature>
<evidence type="ECO:0000256" key="1">
    <source>
        <dbReference type="SAM" id="MobiDB-lite"/>
    </source>
</evidence>
<dbReference type="GeneID" id="127751385"/>
<dbReference type="OrthoDB" id="8196283at2759"/>
<dbReference type="RefSeq" id="XP_052130824.1">
    <property type="nucleotide sequence ID" value="XM_052274864.1"/>
</dbReference>
<dbReference type="AlphaFoldDB" id="A0A9C6X826"/>
<sequence length="526" mass="60986">MSRRKRNREEGRSAASKRSKNDRKRAKRKALNKDELEAARAVDRERKRIKKSHDVASHSTDDVDHRLSNRQYVLKNKKKFDQDMVDLDVKEPLLLFEAKLNLLKIDVCDNCKTYYWSKERCYCYHQKFVLESNLLKIGVVPNELADLSFVEQLVIARVHPVVSIYRLKSGQRAYSGHVINFRQDVFEFAKVLPHSLTTVKGLVPVCCSTDTFHQDFLIRRNSVSIALHWLKTNNKYYHDIEIDMSRILSLPEESYVSSTKTGIDVDSVGAEVDSDDTDITRSGFPDGDCFSTLEKLEHQLQWPTVESKPINEFTTVGYICQSFPCLFPYGEGDYVENKTKSLTARVYFRYLLSYHDKRFVRHPVFPYFALNSLMRWDALNKGTVYLKKHSNLKNMNVELFKEMICDSAKIPKNIMVYSSNIRGSRAYWSTRSMELQAMVSQLNVPSLFFTLTAADRHWPFLFEIILADKEAVSTLTEGDRSRILIEDAGLCSDFFFILLKFLFQNFLFLSCQLMIIGTDMNGKLEV</sequence>
<dbReference type="Pfam" id="PF14214">
    <property type="entry name" value="Helitron_like_N"/>
    <property type="match status" value="1"/>
</dbReference>
<dbReference type="InterPro" id="IPR046700">
    <property type="entry name" value="DUF6570"/>
</dbReference>
<name>A0A9C6X826_FRAOC</name>
<dbReference type="Pfam" id="PF20209">
    <property type="entry name" value="DUF6570"/>
    <property type="match status" value="1"/>
</dbReference>
<reference evidence="5" key="1">
    <citation type="submission" date="2025-08" db="UniProtKB">
        <authorList>
            <consortium name="RefSeq"/>
        </authorList>
    </citation>
    <scope>IDENTIFICATION</scope>
    <source>
        <tissue evidence="5">Whole organism</tissue>
    </source>
</reference>
<proteinExistence type="predicted"/>
<evidence type="ECO:0000313" key="5">
    <source>
        <dbReference type="RefSeq" id="XP_052130824.1"/>
    </source>
</evidence>
<keyword evidence="4" id="KW-1185">Reference proteome</keyword>
<feature type="domain" description="DUF6570" evidence="3">
    <location>
        <begin position="128"/>
        <end position="247"/>
    </location>
</feature>
<evidence type="ECO:0000259" key="2">
    <source>
        <dbReference type="Pfam" id="PF14214"/>
    </source>
</evidence>
<gene>
    <name evidence="5" type="primary">LOC127751385</name>
</gene>
<feature type="compositionally biased region" description="Basic and acidic residues" evidence="1">
    <location>
        <begin position="31"/>
        <end position="62"/>
    </location>
</feature>
<protein>
    <submittedName>
        <fullName evidence="5">Uncharacterized protein LOC127751385</fullName>
    </submittedName>
</protein>
<feature type="compositionally biased region" description="Basic residues" evidence="1">
    <location>
        <begin position="15"/>
        <end position="30"/>
    </location>
</feature>
<organism evidence="4 5">
    <name type="scientific">Frankliniella occidentalis</name>
    <name type="common">Western flower thrips</name>
    <name type="synonym">Euthrips occidentalis</name>
    <dbReference type="NCBI Taxonomy" id="133901"/>
    <lineage>
        <taxon>Eukaryota</taxon>
        <taxon>Metazoa</taxon>
        <taxon>Ecdysozoa</taxon>
        <taxon>Arthropoda</taxon>
        <taxon>Hexapoda</taxon>
        <taxon>Insecta</taxon>
        <taxon>Pterygota</taxon>
        <taxon>Neoptera</taxon>
        <taxon>Paraneoptera</taxon>
        <taxon>Thysanoptera</taxon>
        <taxon>Terebrantia</taxon>
        <taxon>Thripoidea</taxon>
        <taxon>Thripidae</taxon>
        <taxon>Frankliniella</taxon>
    </lineage>
</organism>
<evidence type="ECO:0000313" key="4">
    <source>
        <dbReference type="Proteomes" id="UP000504606"/>
    </source>
</evidence>
<feature type="region of interest" description="Disordered" evidence="1">
    <location>
        <begin position="1"/>
        <end position="62"/>
    </location>
</feature>